<proteinExistence type="predicted"/>
<accession>A0ABN9SZ86</accession>
<sequence length="183" mass="19415">MAPTMALASLDDPGPGAGPTLHCGRKRLLRPPLLREWGAALDLALRALRTAVVWGVGLAVHSGGLGWRSWARRPASLKGSAVFWKAWTDYSLLEVAGFVTIILGQAIYGAMLRVPGLRYPPDLMEAQPTPSPGGMRNLAAVIQVRSDVHKLAAAGHSPGRLASPGADKAASSTEPFTMNFRET</sequence>
<evidence type="ECO:0000256" key="1">
    <source>
        <dbReference type="SAM" id="MobiDB-lite"/>
    </source>
</evidence>
<name>A0ABN9SZ86_9DINO</name>
<feature type="region of interest" description="Disordered" evidence="1">
    <location>
        <begin position="155"/>
        <end position="183"/>
    </location>
</feature>
<reference evidence="2" key="1">
    <citation type="submission" date="2023-10" db="EMBL/GenBank/DDBJ databases">
        <authorList>
            <person name="Chen Y."/>
            <person name="Shah S."/>
            <person name="Dougan E. K."/>
            <person name="Thang M."/>
            <person name="Chan C."/>
        </authorList>
    </citation>
    <scope>NUCLEOTIDE SEQUENCE [LARGE SCALE GENOMIC DNA]</scope>
</reference>
<keyword evidence="3" id="KW-1185">Reference proteome</keyword>
<dbReference type="EMBL" id="CAUYUJ010014181">
    <property type="protein sequence ID" value="CAK0837865.1"/>
    <property type="molecule type" value="Genomic_DNA"/>
</dbReference>
<evidence type="ECO:0000313" key="2">
    <source>
        <dbReference type="EMBL" id="CAK0837865.1"/>
    </source>
</evidence>
<evidence type="ECO:0008006" key="4">
    <source>
        <dbReference type="Google" id="ProtNLM"/>
    </source>
</evidence>
<evidence type="ECO:0000313" key="3">
    <source>
        <dbReference type="Proteomes" id="UP001189429"/>
    </source>
</evidence>
<protein>
    <recommendedName>
        <fullName evidence="4">Membrane magnesium transporter</fullName>
    </recommendedName>
</protein>
<comment type="caution">
    <text evidence="2">The sequence shown here is derived from an EMBL/GenBank/DDBJ whole genome shotgun (WGS) entry which is preliminary data.</text>
</comment>
<organism evidence="2 3">
    <name type="scientific">Prorocentrum cordatum</name>
    <dbReference type="NCBI Taxonomy" id="2364126"/>
    <lineage>
        <taxon>Eukaryota</taxon>
        <taxon>Sar</taxon>
        <taxon>Alveolata</taxon>
        <taxon>Dinophyceae</taxon>
        <taxon>Prorocentrales</taxon>
        <taxon>Prorocentraceae</taxon>
        <taxon>Prorocentrum</taxon>
    </lineage>
</organism>
<dbReference type="Proteomes" id="UP001189429">
    <property type="component" value="Unassembled WGS sequence"/>
</dbReference>
<gene>
    <name evidence="2" type="ORF">PCOR1329_LOCUS33948</name>
</gene>